<organism evidence="1 2">
    <name type="scientific">Leptospira interrogans str. UI 12758</name>
    <dbReference type="NCBI Taxonomy" id="1049938"/>
    <lineage>
        <taxon>Bacteria</taxon>
        <taxon>Pseudomonadati</taxon>
        <taxon>Spirochaetota</taxon>
        <taxon>Spirochaetia</taxon>
        <taxon>Leptospirales</taxon>
        <taxon>Leptospiraceae</taxon>
        <taxon>Leptospira</taxon>
    </lineage>
</organism>
<dbReference type="AlphaFoldDB" id="A0A0E2D8G5"/>
<comment type="caution">
    <text evidence="1">The sequence shown here is derived from an EMBL/GenBank/DDBJ whole genome shotgun (WGS) entry which is preliminary data.</text>
</comment>
<name>A0A0E2D8G5_LEPIR</name>
<proteinExistence type="predicted"/>
<accession>A0A0E2D8G5</accession>
<evidence type="ECO:0000313" key="2">
    <source>
        <dbReference type="Proteomes" id="UP000001340"/>
    </source>
</evidence>
<reference evidence="1 2" key="1">
    <citation type="submission" date="2012-10" db="EMBL/GenBank/DDBJ databases">
        <authorList>
            <person name="Harkins D.M."/>
            <person name="Durkin A.S."/>
            <person name="Brinkac L.M."/>
            <person name="Haft D.H."/>
            <person name="Selengut J.D."/>
            <person name="Sanka R."/>
            <person name="DePew J."/>
            <person name="Purushe J."/>
            <person name="Chanthongthip A."/>
            <person name="Lattana O."/>
            <person name="Phetsouvanh R."/>
            <person name="Newton P.N."/>
            <person name="Vinetz J.M."/>
            <person name="Sutton G.G."/>
            <person name="Nierman W.C."/>
            <person name="Fouts D.E."/>
        </authorList>
    </citation>
    <scope>NUCLEOTIDE SEQUENCE [LARGE SCALE GENOMIC DNA]</scope>
    <source>
        <strain evidence="1 2">UI 12758</strain>
    </source>
</reference>
<evidence type="ECO:0000313" key="1">
    <source>
        <dbReference type="EMBL" id="EKR56417.1"/>
    </source>
</evidence>
<sequence length="483" mass="53844">MVGPYSLDQLLEIQKSFQANTANNGATPFVDFNSSGATLSMQLLDKVEVALVSTDKDFKFLKEIPRRTITQTLAEYNRHVSHGGAWYRISNIGQSDEPSFSDAQMERLYNEVNYIAEGFSYNKVIDSVQNVQDPELIQSNSALRRGMENQMRRYYFGKKKLNKNEQDGFETQIKSLGKEYFHDCRGSLPSIDQFKYYSSKIRTKAFGLVNYIKMHPSTKALYDQSFDRLGNNVVLQNNNQSPGNTTLSNIVYGIADSNAKDNIIAFDDDIWLDRHEWGVPMRKDATGNWVEGATSDTEAPPTPSLSIDPIASVPNSLFTGSYVGNYKYRVSAGTFRHFSGACNELSVSIPNGGASELTITPGNGGVPETRYVVFRETSPNSNLILYMTEVNRNLLGASTIIQDLNENLPGTTIMILGDFNSKSSSDSTRTLVLSELLPFTKTLFPYGAGGSFRSRHGIVEAYNVLQILAPEKFRVFTNVPVRL</sequence>
<dbReference type="EMBL" id="AHNR02000014">
    <property type="protein sequence ID" value="EKR56417.1"/>
    <property type="molecule type" value="Genomic_DNA"/>
</dbReference>
<dbReference type="Proteomes" id="UP000001340">
    <property type="component" value="Unassembled WGS sequence"/>
</dbReference>
<gene>
    <name evidence="1" type="ORF">LEP1GSC105_4266</name>
</gene>
<protein>
    <submittedName>
        <fullName evidence="1">Uncharacterized protein</fullName>
    </submittedName>
</protein>
<dbReference type="RefSeq" id="WP_000233041.1">
    <property type="nucleotide sequence ID" value="NZ_AHNR02000014.1"/>
</dbReference>